<comment type="catalytic activity">
    <reaction evidence="9">
        <text>a guanosine in 18S rRNA + S-adenosyl-L-methionine = an N(7)-methylguanosine in 18S rRNA + S-adenosyl-L-homocysteine</text>
        <dbReference type="Rhea" id="RHEA:54584"/>
        <dbReference type="Rhea" id="RHEA-COMP:13937"/>
        <dbReference type="Rhea" id="RHEA-COMP:13938"/>
        <dbReference type="ChEBI" id="CHEBI:57856"/>
        <dbReference type="ChEBI" id="CHEBI:59789"/>
        <dbReference type="ChEBI" id="CHEBI:74269"/>
        <dbReference type="ChEBI" id="CHEBI:74480"/>
    </reaction>
</comment>
<dbReference type="AlphaFoldDB" id="A0A915EX31"/>
<dbReference type="Proteomes" id="UP000887562">
    <property type="component" value="Unplaced"/>
</dbReference>
<evidence type="ECO:0000256" key="9">
    <source>
        <dbReference type="ARBA" id="ARBA00050374"/>
    </source>
</evidence>
<evidence type="ECO:0000256" key="5">
    <source>
        <dbReference type="ARBA" id="ARBA00022603"/>
    </source>
</evidence>
<feature type="compositionally biased region" description="Basic and acidic residues" evidence="15">
    <location>
        <begin position="124"/>
        <end position="144"/>
    </location>
</feature>
<dbReference type="PANTHER" id="PTHR12734:SF0">
    <property type="entry name" value="18S RRNA (GUANINE-N(7))-METHYLTRANSFERASE-RELATED"/>
    <property type="match status" value="1"/>
</dbReference>
<keyword evidence="7" id="KW-0949">S-adenosyl-L-methionine</keyword>
<name>A0A915EX31_9CEST</name>
<evidence type="ECO:0000256" key="1">
    <source>
        <dbReference type="ARBA" id="ARBA00004123"/>
    </source>
</evidence>
<feature type="region of interest" description="Disordered" evidence="15">
    <location>
        <begin position="461"/>
        <end position="482"/>
    </location>
</feature>
<feature type="compositionally biased region" description="Acidic residues" evidence="15">
    <location>
        <begin position="463"/>
        <end position="473"/>
    </location>
</feature>
<evidence type="ECO:0000256" key="10">
    <source>
        <dbReference type="ARBA" id="ARBA00059355"/>
    </source>
</evidence>
<feature type="compositionally biased region" description="Basic residues" evidence="15">
    <location>
        <begin position="186"/>
        <end position="200"/>
    </location>
</feature>
<evidence type="ECO:0000259" key="16">
    <source>
        <dbReference type="Pfam" id="PF08241"/>
    </source>
</evidence>
<evidence type="ECO:0000256" key="14">
    <source>
        <dbReference type="ARBA" id="ARBA00081208"/>
    </source>
</evidence>
<evidence type="ECO:0000259" key="17">
    <source>
        <dbReference type="Pfam" id="PF12589"/>
    </source>
</evidence>
<dbReference type="InterPro" id="IPR036652">
    <property type="entry name" value="YjeF_N_dom_sf"/>
</dbReference>
<comment type="subcellular location">
    <subcellularLocation>
        <location evidence="2">Cytoplasm</location>
    </subcellularLocation>
    <subcellularLocation>
        <location evidence="1">Nucleus</location>
    </subcellularLocation>
</comment>
<keyword evidence="18" id="KW-1185">Reference proteome</keyword>
<dbReference type="GO" id="GO:0070476">
    <property type="term" value="P:rRNA (guanine-N7)-methylation"/>
    <property type="evidence" value="ECO:0007669"/>
    <property type="project" value="InterPro"/>
</dbReference>
<feature type="domain" description="Methyltransferase type 11" evidence="16">
    <location>
        <begin position="683"/>
        <end position="756"/>
    </location>
</feature>
<evidence type="ECO:0000256" key="2">
    <source>
        <dbReference type="ARBA" id="ARBA00004496"/>
    </source>
</evidence>
<evidence type="ECO:0000256" key="3">
    <source>
        <dbReference type="ARBA" id="ARBA00005547"/>
    </source>
</evidence>
<dbReference type="GO" id="GO:0005730">
    <property type="term" value="C:nucleolus"/>
    <property type="evidence" value="ECO:0007669"/>
    <property type="project" value="TreeGrafter"/>
</dbReference>
<dbReference type="WBParaSite" id="maker-E.canG7_contigs_1383-snap-gene-0.111-mRNA-1">
    <property type="protein sequence ID" value="maker-E.canG7_contigs_1383-snap-gene-0.111-mRNA-1"/>
    <property type="gene ID" value="EcG7_01164"/>
</dbReference>
<dbReference type="Gene3D" id="2.30.30.100">
    <property type="match status" value="1"/>
</dbReference>
<protein>
    <recommendedName>
        <fullName evidence="12">18S rRNA (guanine-N(7))-methyltransferase</fullName>
    </recommendedName>
    <alternativeName>
        <fullName evidence="14">Bud site selection protein 23 homolog</fullName>
    </alternativeName>
    <alternativeName>
        <fullName evidence="13">rRNA methyltransferase and ribosome maturation factor</fullName>
    </alternativeName>
</protein>
<keyword evidence="6" id="KW-0808">Transferase</keyword>
<feature type="compositionally biased region" description="Low complexity" evidence="15">
    <location>
        <begin position="112"/>
        <end position="123"/>
    </location>
</feature>
<organism evidence="18 19">
    <name type="scientific">Echinococcus canadensis</name>
    <dbReference type="NCBI Taxonomy" id="519352"/>
    <lineage>
        <taxon>Eukaryota</taxon>
        <taxon>Metazoa</taxon>
        <taxon>Spiralia</taxon>
        <taxon>Lophotrochozoa</taxon>
        <taxon>Platyhelminthes</taxon>
        <taxon>Cestoda</taxon>
        <taxon>Eucestoda</taxon>
        <taxon>Cyclophyllidea</taxon>
        <taxon>Taeniidae</taxon>
        <taxon>Echinococcus</taxon>
        <taxon>Echinococcus canadensis group</taxon>
    </lineage>
</organism>
<dbReference type="SUPFAM" id="SSF53335">
    <property type="entry name" value="S-adenosyl-L-methionine-dependent methyltransferases"/>
    <property type="match status" value="1"/>
</dbReference>
<dbReference type="Pfam" id="PF08241">
    <property type="entry name" value="Methyltransf_11"/>
    <property type="match status" value="1"/>
</dbReference>
<keyword evidence="5" id="KW-0489">Methyltransferase</keyword>
<comment type="subunit">
    <text evidence="11">Heterodimer with TRMT112; this heterodimerization is necessary for the metabolic stability and activity of the catalytic subunit BUD23. Interacts with GRIP1.</text>
</comment>
<evidence type="ECO:0000256" key="12">
    <source>
        <dbReference type="ARBA" id="ARBA00074415"/>
    </source>
</evidence>
<feature type="region of interest" description="Disordered" evidence="15">
    <location>
        <begin position="366"/>
        <end position="385"/>
    </location>
</feature>
<evidence type="ECO:0000313" key="18">
    <source>
        <dbReference type="Proteomes" id="UP000887562"/>
    </source>
</evidence>
<feature type="region of interest" description="Disordered" evidence="15">
    <location>
        <begin position="106"/>
        <end position="205"/>
    </location>
</feature>
<sequence length="912" mass="100377">MADFCGYKVEIKSDQLGTVIGIVKAYNDNQIDLTDTTVNGHCVPEMLYSVQKRFIGQLKILSTTRTSCSQNKSTGSINQTPSSRDLRREKLRNIPGACTAYVCDRSPPRVAKTPQSQQKLYQQKKLENGLEKPLKRLNLSKDDGGGISRTSSTSAADRWSCRSKSTEALNSDSASGFESDSAASKLQRRNRRRTKSRGKHSTSMSNGWDSLRIEDFIDMDFDFEANLALFDKQAFYEKTDAKEGGSSKSSGRLHDLCPDGEQVLVEGPDGVSFEPVPEPRNMMSTPSRAWESPAIIPTMWYSTTGRKVPFLAPSVHERVLQFLATGQDSAGMAVPLSMGLTWDRLIEMAGLAVVNGALAFLKQSPNRLGQKQRPSQQQHQSAQPPLRVLVLPGSRSISGALAVNMARHLAARGAACVLLHTPSTPSVDESTTFPAYNVELTLAQTLSPRATTLLSPEVKEYGVDDDEEEDESDAILGNGNGELTSPAGRMWISRIPGLTVVSKTTGITRRPTNALIDLLVLGHPLEQYPTEVREWLVGHKAICLAVQLGRLGAPIKTDSVGPSQALKTWAVQLGMPVLAPAQVPESVELHLVDVGMSRAIVGRVTGDLRALPPPALFDATSSYRRKMSHGKRPEHTAPPEIYYDEKEAQKYTSNSHMIEIQTKLSERALELLALPEDQPLLLLDIGCGSGLSGEVLTENGHSWIGIDISQAMLNVAQERESEGDLLLGDIGELLPFRGGSFDGAISISAVQWLFNSERSDQNPIRRIRNFFSSLYACLSRGSRAVLQCYPESSLQLDLLQTEAIRAGFTGGIVVDFPNSTRAKKYFMVLDVGVVRTVPEAKMNENEANTVPIVSAVEQRRRAQAELREARLHGRHPKKSAAWIRQKKELARRRMKDVAHDSKYTGRKRRPRF</sequence>
<keyword evidence="8" id="KW-0539">Nucleus</keyword>
<dbReference type="Pfam" id="PF12589">
    <property type="entry name" value="WBS_methylT"/>
    <property type="match status" value="1"/>
</dbReference>
<dbReference type="GO" id="GO:0005737">
    <property type="term" value="C:cytoplasm"/>
    <property type="evidence" value="ECO:0007669"/>
    <property type="project" value="UniProtKB-SubCell"/>
</dbReference>
<feature type="compositionally biased region" description="Polar residues" evidence="15">
    <location>
        <begin position="162"/>
        <end position="184"/>
    </location>
</feature>
<proteinExistence type="inferred from homology"/>
<dbReference type="Gene3D" id="3.40.50.10260">
    <property type="entry name" value="YjeF N-terminal domain"/>
    <property type="match status" value="1"/>
</dbReference>
<dbReference type="Gene3D" id="3.40.50.150">
    <property type="entry name" value="Vaccinia Virus protein VP39"/>
    <property type="match status" value="1"/>
</dbReference>
<evidence type="ECO:0000256" key="15">
    <source>
        <dbReference type="SAM" id="MobiDB-lite"/>
    </source>
</evidence>
<dbReference type="FunFam" id="3.40.50.150:FF:000017">
    <property type="entry name" value="probable 18S rRNA (Guanine-N(7))-methyltransferase"/>
    <property type="match status" value="1"/>
</dbReference>
<keyword evidence="4" id="KW-0963">Cytoplasm</keyword>
<evidence type="ECO:0000256" key="13">
    <source>
        <dbReference type="ARBA" id="ARBA00075516"/>
    </source>
</evidence>
<evidence type="ECO:0000313" key="19">
    <source>
        <dbReference type="WBParaSite" id="maker-E.canG7_contigs_1383-snap-gene-0.111-mRNA-1"/>
    </source>
</evidence>
<evidence type="ECO:0000256" key="11">
    <source>
        <dbReference type="ARBA" id="ARBA00064164"/>
    </source>
</evidence>
<dbReference type="InterPro" id="IPR022238">
    <property type="entry name" value="Bud23_C"/>
</dbReference>
<feature type="region of interest" description="Disordered" evidence="15">
    <location>
        <begin position="267"/>
        <end position="286"/>
    </location>
</feature>
<dbReference type="InterPro" id="IPR013216">
    <property type="entry name" value="Methyltransf_11"/>
</dbReference>
<dbReference type="CDD" id="cd02440">
    <property type="entry name" value="AdoMet_MTases"/>
    <property type="match status" value="1"/>
</dbReference>
<feature type="region of interest" description="Disordered" evidence="15">
    <location>
        <begin position="893"/>
        <end position="912"/>
    </location>
</feature>
<accession>A0A915EX31</accession>
<dbReference type="PANTHER" id="PTHR12734">
    <property type="entry name" value="METHYLTRANSFERASE-RELATED"/>
    <property type="match status" value="1"/>
</dbReference>
<dbReference type="InterPro" id="IPR029063">
    <property type="entry name" value="SAM-dependent_MTases_sf"/>
</dbReference>
<feature type="domain" description="18S rRNA (guanine(1575)-N(7))-methyltransferase Bud23 C-terminal" evidence="17">
    <location>
        <begin position="832"/>
        <end position="909"/>
    </location>
</feature>
<reference evidence="19" key="1">
    <citation type="submission" date="2022-11" db="UniProtKB">
        <authorList>
            <consortium name="WormBaseParasite"/>
        </authorList>
    </citation>
    <scope>IDENTIFICATION</scope>
</reference>
<evidence type="ECO:0000256" key="6">
    <source>
        <dbReference type="ARBA" id="ARBA00022679"/>
    </source>
</evidence>
<evidence type="ECO:0000256" key="8">
    <source>
        <dbReference type="ARBA" id="ARBA00023242"/>
    </source>
</evidence>
<evidence type="ECO:0000256" key="4">
    <source>
        <dbReference type="ARBA" id="ARBA00022490"/>
    </source>
</evidence>
<evidence type="ECO:0000256" key="7">
    <source>
        <dbReference type="ARBA" id="ARBA00022691"/>
    </source>
</evidence>
<dbReference type="InterPro" id="IPR039769">
    <property type="entry name" value="Bud23-like"/>
</dbReference>
<feature type="compositionally biased region" description="Low complexity" evidence="15">
    <location>
        <begin position="371"/>
        <end position="385"/>
    </location>
</feature>
<dbReference type="GO" id="GO:0016435">
    <property type="term" value="F:rRNA (guanine) methyltransferase activity"/>
    <property type="evidence" value="ECO:0007669"/>
    <property type="project" value="InterPro"/>
</dbReference>
<comment type="function">
    <text evidence="10">S-adenosyl-L-methionine-dependent methyltransferase that specifically methylates the N(7) position of a guanine in 18S rRNA. Requires the methyltransferase adapter protein TRM112 for full rRNA methyltransferase activity. Involved in the pre-rRNA processing steps leading to small-subunit rRNA production independently of its RNA-modifying catalytic activity. Important for biogenesis end export of the 40S ribosomal subunit independent on its methyltransferase activity. Locus-specific steroid receptor coactivator. Potentiates transactivation by glucocorticoid (NR3C1), mineralocorticoid (NR3C2), androgen (AR) and progesterone (PGR) receptors. Required for the maintenance of open chromatin at the TSC22D3/GILZ locus to facilitate NR3C1 loading on the response elements. Required for maintenance of dimethylation on histone H3 'Lys-79' (H3K79me2), although direct histone methyltransferase activity is not observed in vitro.</text>
</comment>
<comment type="similarity">
    <text evidence="3">Belongs to the class I-like SAM-binding methyltransferase superfamily. BUD23/WBSCR22 family.</text>
</comment>